<reference evidence="2" key="2">
    <citation type="submission" date="2015-01" db="EMBL/GenBank/DDBJ databases">
        <title>Complete sequence of three novel 9g-like phages.</title>
        <authorList>
            <person name="Carstens A.B."/>
            <person name="Hansen L.H."/>
            <person name="Kot W."/>
        </authorList>
    </citation>
    <scope>NUCLEOTIDE SEQUENCE [LARGE SCALE GENOMIC DNA]</scope>
</reference>
<organism evidence="1 2">
    <name type="scientific">Enterobacteria phage JenP1</name>
    <dbReference type="NCBI Taxonomy" id="1610837"/>
    <lineage>
        <taxon>Viruses</taxon>
        <taxon>Duplodnaviria</taxon>
        <taxon>Heunggongvirae</taxon>
        <taxon>Uroviricota</taxon>
        <taxon>Caudoviricetes</taxon>
        <taxon>Queuovirinae</taxon>
        <taxon>Nonagvirus</taxon>
        <taxon>Nonagvirus JenP1</taxon>
    </lineage>
</organism>
<reference evidence="1 2" key="1">
    <citation type="journal article" date="2015" name="Genome Announc.">
        <title>Complete Genome Sequences of Four Novel Escherichia coli Bacteriophages Belonging to New Phage Groups.</title>
        <authorList>
            <person name="Carstens A.B."/>
            <person name="Kot W."/>
            <person name="Hansen L.H."/>
        </authorList>
    </citation>
    <scope>NUCLEOTIDE SEQUENCE [LARGE SCALE GENOMIC DNA]</scope>
</reference>
<dbReference type="KEGG" id="vg:26646292"/>
<sequence>MSDLITVHYYGSDVEVPKDTRYIATDSDGCVYAFNNDKPVFNEKVGTWCVYTNSFKLVDVNFDVVPSRSLFEINPATF</sequence>
<dbReference type="RefSeq" id="YP_009220031.1">
    <property type="nucleotide sequence ID" value="NC_029028.1"/>
</dbReference>
<dbReference type="OrthoDB" id="19881at10239"/>
<protein>
    <submittedName>
        <fullName evidence="1">Uncharacterized protein</fullName>
    </submittedName>
</protein>
<dbReference type="Proteomes" id="UP000033023">
    <property type="component" value="Segment"/>
</dbReference>
<dbReference type="EMBL" id="KP719132">
    <property type="protein sequence ID" value="AKA60927.1"/>
    <property type="molecule type" value="Genomic_DNA"/>
</dbReference>
<keyword evidence="2" id="KW-1185">Reference proteome</keyword>
<evidence type="ECO:0000313" key="1">
    <source>
        <dbReference type="EMBL" id="AKA60927.1"/>
    </source>
</evidence>
<accession>A0A0E3GMI7</accession>
<name>A0A0E3GMI7_9CAUD</name>
<dbReference type="GeneID" id="26646292"/>
<proteinExistence type="predicted"/>
<evidence type="ECO:0000313" key="2">
    <source>
        <dbReference type="Proteomes" id="UP000033023"/>
    </source>
</evidence>